<dbReference type="EMBL" id="CM042015">
    <property type="protein sequence ID" value="KAI3710732.1"/>
    <property type="molecule type" value="Genomic_DNA"/>
</dbReference>
<reference evidence="1 2" key="2">
    <citation type="journal article" date="2022" name="Mol. Ecol. Resour.">
        <title>The genomes of chicory, endive, great burdock and yacon provide insights into Asteraceae paleo-polyploidization history and plant inulin production.</title>
        <authorList>
            <person name="Fan W."/>
            <person name="Wang S."/>
            <person name="Wang H."/>
            <person name="Wang A."/>
            <person name="Jiang F."/>
            <person name="Liu H."/>
            <person name="Zhao H."/>
            <person name="Xu D."/>
            <person name="Zhang Y."/>
        </authorList>
    </citation>
    <scope>NUCLEOTIDE SEQUENCE [LARGE SCALE GENOMIC DNA]</scope>
    <source>
        <strain evidence="2">cv. Punajuju</strain>
        <tissue evidence="1">Leaves</tissue>
    </source>
</reference>
<gene>
    <name evidence="1" type="ORF">L2E82_40523</name>
</gene>
<dbReference type="Proteomes" id="UP001055811">
    <property type="component" value="Linkage Group LG07"/>
</dbReference>
<reference evidence="2" key="1">
    <citation type="journal article" date="2022" name="Mol. Ecol. Resour.">
        <title>The genomes of chicory, endive, great burdock and yacon provide insights into Asteraceae palaeo-polyploidization history and plant inulin production.</title>
        <authorList>
            <person name="Fan W."/>
            <person name="Wang S."/>
            <person name="Wang H."/>
            <person name="Wang A."/>
            <person name="Jiang F."/>
            <person name="Liu H."/>
            <person name="Zhao H."/>
            <person name="Xu D."/>
            <person name="Zhang Y."/>
        </authorList>
    </citation>
    <scope>NUCLEOTIDE SEQUENCE [LARGE SCALE GENOMIC DNA]</scope>
    <source>
        <strain evidence="2">cv. Punajuju</strain>
    </source>
</reference>
<evidence type="ECO:0000313" key="2">
    <source>
        <dbReference type="Proteomes" id="UP001055811"/>
    </source>
</evidence>
<organism evidence="1 2">
    <name type="scientific">Cichorium intybus</name>
    <name type="common">Chicory</name>
    <dbReference type="NCBI Taxonomy" id="13427"/>
    <lineage>
        <taxon>Eukaryota</taxon>
        <taxon>Viridiplantae</taxon>
        <taxon>Streptophyta</taxon>
        <taxon>Embryophyta</taxon>
        <taxon>Tracheophyta</taxon>
        <taxon>Spermatophyta</taxon>
        <taxon>Magnoliopsida</taxon>
        <taxon>eudicotyledons</taxon>
        <taxon>Gunneridae</taxon>
        <taxon>Pentapetalae</taxon>
        <taxon>asterids</taxon>
        <taxon>campanulids</taxon>
        <taxon>Asterales</taxon>
        <taxon>Asteraceae</taxon>
        <taxon>Cichorioideae</taxon>
        <taxon>Cichorieae</taxon>
        <taxon>Cichoriinae</taxon>
        <taxon>Cichorium</taxon>
    </lineage>
</organism>
<protein>
    <submittedName>
        <fullName evidence="1">Uncharacterized protein</fullName>
    </submittedName>
</protein>
<evidence type="ECO:0000313" key="1">
    <source>
        <dbReference type="EMBL" id="KAI3710732.1"/>
    </source>
</evidence>
<name>A0ACB9AKP7_CICIN</name>
<accession>A0ACB9AKP7</accession>
<proteinExistence type="predicted"/>
<keyword evidence="2" id="KW-1185">Reference proteome</keyword>
<comment type="caution">
    <text evidence="1">The sequence shown here is derived from an EMBL/GenBank/DDBJ whole genome shotgun (WGS) entry which is preliminary data.</text>
</comment>
<sequence>MKSSLCFLFRFLGKAPTGPSLMGTDLPKGEKRLKEEEGLQRRRLRAAPKKERRGRGLLKECDIPLLRM</sequence>